<dbReference type="PROSITE" id="PS50294">
    <property type="entry name" value="WD_REPEATS_REGION"/>
    <property type="match status" value="1"/>
</dbReference>
<sequence>MVNKLNKNFYNTVLCQAFSPCGNYLAVGDIYGVVSIFHLSRVVQADNESIITKEQLLPKYQIEVKKDYQINSLLTAKSHLLIGSVGTIYAYVWKNIRSSKNVTAAWSIDIPNKKDTFERTEVNCMLHSEKTDFIYAACDKNIYIYDLESRIAVKVLENHTDYLHSLYINGNDLISGGEDGIVNIWDLRLHKVSNKIEPYKDEKLARTEPHLGKWIGAVGGNEDYILCGGGPRLSLWHYRFLSNFTIFPIEDTGIHVAEIYQDRILAGGRSKFFYQMSFSAEVISEIPTTAVTTYSAAHQDEPFKVLTLAGSSGKIDVCNFMYKNQQLSLY</sequence>
<dbReference type="InterPro" id="IPR042626">
    <property type="entry name" value="THOC6"/>
</dbReference>
<keyword evidence="2 4" id="KW-0853">WD repeat</keyword>
<dbReference type="GO" id="GO:0006406">
    <property type="term" value="P:mRNA export from nucleus"/>
    <property type="evidence" value="ECO:0007669"/>
    <property type="project" value="TreeGrafter"/>
</dbReference>
<dbReference type="AlphaFoldDB" id="A0A653DTF3"/>
<dbReference type="PANTHER" id="PTHR44411:SF1">
    <property type="entry name" value="THO COMPLEX SUBUNIT 6 HOMOLOG"/>
    <property type="match status" value="1"/>
</dbReference>
<name>A0A653DTF3_CALMS</name>
<feature type="repeat" description="WD" evidence="4">
    <location>
        <begin position="156"/>
        <end position="188"/>
    </location>
</feature>
<comment type="similarity">
    <text evidence="1">Belongs to the WD repeat THOC6 family.</text>
</comment>
<reference evidence="5 6" key="1">
    <citation type="submission" date="2019-01" db="EMBL/GenBank/DDBJ databases">
        <authorList>
            <person name="Sayadi A."/>
        </authorList>
    </citation>
    <scope>NUCLEOTIDE SEQUENCE [LARGE SCALE GENOMIC DNA]</scope>
</reference>
<organism evidence="5 6">
    <name type="scientific">Callosobruchus maculatus</name>
    <name type="common">Southern cowpea weevil</name>
    <name type="synonym">Pulse bruchid</name>
    <dbReference type="NCBI Taxonomy" id="64391"/>
    <lineage>
        <taxon>Eukaryota</taxon>
        <taxon>Metazoa</taxon>
        <taxon>Ecdysozoa</taxon>
        <taxon>Arthropoda</taxon>
        <taxon>Hexapoda</taxon>
        <taxon>Insecta</taxon>
        <taxon>Pterygota</taxon>
        <taxon>Neoptera</taxon>
        <taxon>Endopterygota</taxon>
        <taxon>Coleoptera</taxon>
        <taxon>Polyphaga</taxon>
        <taxon>Cucujiformia</taxon>
        <taxon>Chrysomeloidea</taxon>
        <taxon>Chrysomelidae</taxon>
        <taxon>Bruchinae</taxon>
        <taxon>Bruchini</taxon>
        <taxon>Callosobruchus</taxon>
    </lineage>
</organism>
<dbReference type="Pfam" id="PF00400">
    <property type="entry name" value="WD40"/>
    <property type="match status" value="1"/>
</dbReference>
<evidence type="ECO:0000256" key="1">
    <source>
        <dbReference type="ARBA" id="ARBA00009728"/>
    </source>
</evidence>
<evidence type="ECO:0000256" key="4">
    <source>
        <dbReference type="PROSITE-ProRule" id="PRU00221"/>
    </source>
</evidence>
<evidence type="ECO:0000313" key="5">
    <source>
        <dbReference type="EMBL" id="VEN63322.1"/>
    </source>
</evidence>
<keyword evidence="6" id="KW-1185">Reference proteome</keyword>
<dbReference type="GO" id="GO:0000347">
    <property type="term" value="C:THO complex"/>
    <property type="evidence" value="ECO:0007669"/>
    <property type="project" value="TreeGrafter"/>
</dbReference>
<dbReference type="PANTHER" id="PTHR44411">
    <property type="entry name" value="THO COMPLEX SUBUNIT 6 HOMOLOG"/>
    <property type="match status" value="1"/>
</dbReference>
<dbReference type="InterPro" id="IPR001680">
    <property type="entry name" value="WD40_rpt"/>
</dbReference>
<dbReference type="PROSITE" id="PS00678">
    <property type="entry name" value="WD_REPEATS_1"/>
    <property type="match status" value="1"/>
</dbReference>
<dbReference type="InterPro" id="IPR019775">
    <property type="entry name" value="WD40_repeat_CS"/>
</dbReference>
<keyword evidence="3" id="KW-0677">Repeat</keyword>
<dbReference type="PROSITE" id="PS50082">
    <property type="entry name" value="WD_REPEATS_2"/>
    <property type="match status" value="1"/>
</dbReference>
<dbReference type="GO" id="GO:0000346">
    <property type="term" value="C:transcription export complex"/>
    <property type="evidence" value="ECO:0007669"/>
    <property type="project" value="TreeGrafter"/>
</dbReference>
<proteinExistence type="inferred from homology"/>
<dbReference type="InterPro" id="IPR036322">
    <property type="entry name" value="WD40_repeat_dom_sf"/>
</dbReference>
<dbReference type="SUPFAM" id="SSF50978">
    <property type="entry name" value="WD40 repeat-like"/>
    <property type="match status" value="1"/>
</dbReference>
<evidence type="ECO:0000313" key="6">
    <source>
        <dbReference type="Proteomes" id="UP000410492"/>
    </source>
</evidence>
<accession>A0A653DTF3</accession>
<dbReference type="InterPro" id="IPR015943">
    <property type="entry name" value="WD40/YVTN_repeat-like_dom_sf"/>
</dbReference>
<evidence type="ECO:0000256" key="2">
    <source>
        <dbReference type="ARBA" id="ARBA00022574"/>
    </source>
</evidence>
<protein>
    <recommendedName>
        <fullName evidence="7">THO complex subunit 6</fullName>
    </recommendedName>
</protein>
<evidence type="ECO:0000256" key="3">
    <source>
        <dbReference type="ARBA" id="ARBA00022737"/>
    </source>
</evidence>
<gene>
    <name evidence="5" type="ORF">CALMAC_LOCUS20176</name>
</gene>
<evidence type="ECO:0008006" key="7">
    <source>
        <dbReference type="Google" id="ProtNLM"/>
    </source>
</evidence>
<dbReference type="OrthoDB" id="273067at2759"/>
<dbReference type="Gene3D" id="2.130.10.10">
    <property type="entry name" value="YVTN repeat-like/Quinoprotein amine dehydrogenase"/>
    <property type="match status" value="1"/>
</dbReference>
<dbReference type="SMART" id="SM00320">
    <property type="entry name" value="WD40"/>
    <property type="match status" value="3"/>
</dbReference>
<dbReference type="Proteomes" id="UP000410492">
    <property type="component" value="Unassembled WGS sequence"/>
</dbReference>
<dbReference type="EMBL" id="CAACVG010014513">
    <property type="protein sequence ID" value="VEN63322.1"/>
    <property type="molecule type" value="Genomic_DNA"/>
</dbReference>